<sequence>MPVQFSRLCHLGGVGVAGYLLYDISTREWSVRHTWSTALTQYFSSWILAACGRQQLRRLCREAERGDEVQRSLLTEILQRHQGTSVARSHKLQGVATYDVFRQSHPVTHRSDYMRGGQYSLHEEHIENREEEMKRTFLQRGALTAFAVLADFFPESLDELQRVALLTSIRDVLGMLPGFSTRESSVQRLSFVLASPLEAYELKSETDRLYAHALFALKDSALGIIQSSSAAGVNELLNGARDNRRHLVQDMRNGHLWDRQLPEAAPQPEMRAVLDAALCGPDGRRSQEVDRMLKARALASELWPRLKVVVITGETSCDEALKESLGRVPTYAPLYCTEEGHLGINVFPDLPFGVCTYLLDPGSMFFEFAPTGNDNPVLDQVIPAWEAAVGQRYDILVTTPNGLCRCRLGETIKVHAMFGKMPVVSVEPKPGVAALASLVAFRGVFCSGWLARQSPASHMQCWLKAVGRMKLGCMGS</sequence>
<reference evidence="2" key="1">
    <citation type="submission" date="2021-02" db="EMBL/GenBank/DDBJ databases">
        <authorList>
            <person name="Dougan E. K."/>
            <person name="Rhodes N."/>
            <person name="Thang M."/>
            <person name="Chan C."/>
        </authorList>
    </citation>
    <scope>NUCLEOTIDE SEQUENCE</scope>
</reference>
<dbReference type="InterPro" id="IPR004993">
    <property type="entry name" value="GH3"/>
</dbReference>
<keyword evidence="3" id="KW-1185">Reference proteome</keyword>
<dbReference type="GO" id="GO:0016881">
    <property type="term" value="F:acid-amino acid ligase activity"/>
    <property type="evidence" value="ECO:0007669"/>
    <property type="project" value="TreeGrafter"/>
</dbReference>
<dbReference type="AlphaFoldDB" id="A0A812S1P5"/>
<dbReference type="Pfam" id="PF03321">
    <property type="entry name" value="GH3"/>
    <property type="match status" value="2"/>
</dbReference>
<proteinExistence type="predicted"/>
<dbReference type="PANTHER" id="PTHR31901">
    <property type="entry name" value="GH3 DOMAIN-CONTAINING PROTEIN"/>
    <property type="match status" value="1"/>
</dbReference>
<gene>
    <name evidence="2" type="primary">GHDC</name>
    <name evidence="2" type="ORF">SPIL2461_LOCUS11613</name>
</gene>
<evidence type="ECO:0000313" key="2">
    <source>
        <dbReference type="EMBL" id="CAE7463628.1"/>
    </source>
</evidence>
<dbReference type="GO" id="GO:0005737">
    <property type="term" value="C:cytoplasm"/>
    <property type="evidence" value="ECO:0007669"/>
    <property type="project" value="TreeGrafter"/>
</dbReference>
<comment type="caution">
    <text evidence="2">The sequence shown here is derived from an EMBL/GenBank/DDBJ whole genome shotgun (WGS) entry which is preliminary data.</text>
</comment>
<dbReference type="OrthoDB" id="10004661at2759"/>
<dbReference type="InterPro" id="IPR055377">
    <property type="entry name" value="GH3_M"/>
</dbReference>
<organism evidence="2 3">
    <name type="scientific">Symbiodinium pilosum</name>
    <name type="common">Dinoflagellate</name>
    <dbReference type="NCBI Taxonomy" id="2952"/>
    <lineage>
        <taxon>Eukaryota</taxon>
        <taxon>Sar</taxon>
        <taxon>Alveolata</taxon>
        <taxon>Dinophyceae</taxon>
        <taxon>Suessiales</taxon>
        <taxon>Symbiodiniaceae</taxon>
        <taxon>Symbiodinium</taxon>
    </lineage>
</organism>
<name>A0A812S1P5_SYMPI</name>
<evidence type="ECO:0000313" key="3">
    <source>
        <dbReference type="Proteomes" id="UP000649617"/>
    </source>
</evidence>
<evidence type="ECO:0000259" key="1">
    <source>
        <dbReference type="Pfam" id="PF23571"/>
    </source>
</evidence>
<protein>
    <submittedName>
        <fullName evidence="2">GHDC protein</fullName>
    </submittedName>
</protein>
<accession>A0A812S1P5</accession>
<dbReference type="PANTHER" id="PTHR31901:SF9">
    <property type="entry name" value="GH3 DOMAIN-CONTAINING PROTEIN"/>
    <property type="match status" value="1"/>
</dbReference>
<dbReference type="EMBL" id="CAJNIZ010022714">
    <property type="protein sequence ID" value="CAE7463628.1"/>
    <property type="molecule type" value="Genomic_DNA"/>
</dbReference>
<feature type="domain" description="GH3 middle" evidence="1">
    <location>
        <begin position="357"/>
        <end position="425"/>
    </location>
</feature>
<dbReference type="Pfam" id="PF23571">
    <property type="entry name" value="GH3_M"/>
    <property type="match status" value="1"/>
</dbReference>
<dbReference type="Proteomes" id="UP000649617">
    <property type="component" value="Unassembled WGS sequence"/>
</dbReference>